<evidence type="ECO:0000313" key="12">
    <source>
        <dbReference type="EMBL" id="CDP38319.1"/>
    </source>
</evidence>
<comment type="catalytic activity">
    <reaction evidence="1">
        <text>Hydrolysis of (1-&gt;3)-beta-D-glucosidic linkages in (1-&gt;3)-beta-D-glucans.</text>
        <dbReference type="EC" id="3.2.1.39"/>
    </reaction>
</comment>
<evidence type="ECO:0000256" key="7">
    <source>
        <dbReference type="ARBA" id="ARBA00023316"/>
    </source>
</evidence>
<gene>
    <name evidence="12" type="ORF">GNLVRS02_ARAD1D32032g</name>
</gene>
<evidence type="ECO:0000256" key="4">
    <source>
        <dbReference type="ARBA" id="ARBA00022729"/>
    </source>
</evidence>
<feature type="domain" description="Cell wall protein YJL171C/Tos1 N-terminal" evidence="11">
    <location>
        <begin position="37"/>
        <end position="96"/>
    </location>
</feature>
<sequence>MKSSFLTSVAGALVAAAGVHAGCQNIAGNYYCNQVNAVSYNQVGSSGSYKQITAMNDDGTCSSQDKEYSGNLAPFDEGLSVHFRGPIALKQFAVYYKGDSGDNAEIYKREAEPEEDVKINIGSNRYGGHKHKRVYVTDTVYVTSTVHAGEVPPAPATTSSSAAPTSAVPTSGVNNNLQANAKVNEQSSAPASSAPASSPAGSSAASSSSSSSSSAASSSSSSSSSSGDWSRKSYYNAESGTGDNLVFMNNMGGAGSGVFDNNFGNSISYAGSDGTSCASKATVLDDVTVGSNKEFMIFSGDECGDDDCGYYRPGIPAYKGFAGATKMFLFEFSMPSDDSTGFNADMPAIWFLNAQIPRTLQYGKEECSCWSSGCGELDVFEVLNSGNDYLTSHIHSSQGASSSGNGGGGGTSDYFERPTSGTLRAAVVFDGDSSTVSISKVDGTGSFSDSYSDSDVSGWSSTQSSKANINLST</sequence>
<dbReference type="PANTHER" id="PTHR31737:SF2">
    <property type="entry name" value="PROTEIN TOS1"/>
    <property type="match status" value="1"/>
</dbReference>
<feature type="chain" id="PRO_5001588168" description="glucan endo-1,3-beta-D-glucosidase" evidence="9">
    <location>
        <begin position="22"/>
        <end position="473"/>
    </location>
</feature>
<dbReference type="EMBL" id="HG937694">
    <property type="protein sequence ID" value="CDP38319.1"/>
    <property type="molecule type" value="Genomic_DNA"/>
</dbReference>
<evidence type="ECO:0000256" key="3">
    <source>
        <dbReference type="ARBA" id="ARBA00012780"/>
    </source>
</evidence>
<keyword evidence="5" id="KW-0378">Hydrolase</keyword>
<accession>A0A060TBZ8</accession>
<dbReference type="Pfam" id="PF10287">
    <property type="entry name" value="YJL171C_Tos1_C"/>
    <property type="match status" value="1"/>
</dbReference>
<dbReference type="EC" id="3.2.1.39" evidence="3"/>
<dbReference type="Pfam" id="PF10290">
    <property type="entry name" value="YJL171C_Tos1_N"/>
    <property type="match status" value="1"/>
</dbReference>
<feature type="domain" description="Cell wall protein YJL171C/Tos1 C-terminal" evidence="10">
    <location>
        <begin position="227"/>
        <end position="459"/>
    </location>
</feature>
<reference evidence="12" key="1">
    <citation type="submission" date="2014-02" db="EMBL/GenBank/DDBJ databases">
        <authorList>
            <person name="Genoscope - CEA"/>
        </authorList>
    </citation>
    <scope>NUCLEOTIDE SEQUENCE</scope>
    <source>
        <strain evidence="12">LS3</strain>
    </source>
</reference>
<dbReference type="GO" id="GO:0009277">
    <property type="term" value="C:fungal-type cell wall"/>
    <property type="evidence" value="ECO:0007669"/>
    <property type="project" value="TreeGrafter"/>
</dbReference>
<evidence type="ECO:0000259" key="11">
    <source>
        <dbReference type="Pfam" id="PF10290"/>
    </source>
</evidence>
<dbReference type="GO" id="GO:0042973">
    <property type="term" value="F:glucan endo-1,3-beta-D-glucosidase activity"/>
    <property type="evidence" value="ECO:0007669"/>
    <property type="project" value="UniProtKB-EC"/>
</dbReference>
<dbReference type="PANTHER" id="PTHR31737">
    <property type="entry name" value="PROTEIN TOS1"/>
    <property type="match status" value="1"/>
</dbReference>
<evidence type="ECO:0000256" key="8">
    <source>
        <dbReference type="SAM" id="MobiDB-lite"/>
    </source>
</evidence>
<dbReference type="Gene3D" id="2.60.120.200">
    <property type="match status" value="1"/>
</dbReference>
<dbReference type="PhylomeDB" id="A0A060TBZ8"/>
<feature type="signal peptide" evidence="9">
    <location>
        <begin position="1"/>
        <end position="21"/>
    </location>
</feature>
<keyword evidence="7" id="KW-0961">Cell wall biogenesis/degradation</keyword>
<feature type="compositionally biased region" description="Low complexity" evidence="8">
    <location>
        <begin position="156"/>
        <end position="171"/>
    </location>
</feature>
<feature type="region of interest" description="Disordered" evidence="8">
    <location>
        <begin position="149"/>
        <end position="232"/>
    </location>
</feature>
<evidence type="ECO:0000256" key="5">
    <source>
        <dbReference type="ARBA" id="ARBA00022801"/>
    </source>
</evidence>
<evidence type="ECO:0000256" key="1">
    <source>
        <dbReference type="ARBA" id="ARBA00000382"/>
    </source>
</evidence>
<dbReference type="AlphaFoldDB" id="A0A060TBZ8"/>
<feature type="region of interest" description="Disordered" evidence="8">
    <location>
        <begin position="441"/>
        <end position="473"/>
    </location>
</feature>
<dbReference type="GO" id="GO:0071555">
    <property type="term" value="P:cell wall organization"/>
    <property type="evidence" value="ECO:0007669"/>
    <property type="project" value="UniProtKB-KW"/>
</dbReference>
<name>A0A060TBZ8_BLAAD</name>
<feature type="region of interest" description="Disordered" evidence="8">
    <location>
        <begin position="394"/>
        <end position="415"/>
    </location>
</feature>
<evidence type="ECO:0000256" key="9">
    <source>
        <dbReference type="SAM" id="SignalP"/>
    </source>
</evidence>
<protein>
    <recommendedName>
        <fullName evidence="3">glucan endo-1,3-beta-D-glucosidase</fullName>
        <ecNumber evidence="3">3.2.1.39</ecNumber>
    </recommendedName>
</protein>
<evidence type="ECO:0000256" key="2">
    <source>
        <dbReference type="ARBA" id="ARBA00006055"/>
    </source>
</evidence>
<feature type="compositionally biased region" description="Polar residues" evidence="8">
    <location>
        <begin position="172"/>
        <end position="186"/>
    </location>
</feature>
<dbReference type="InterPro" id="IPR018807">
    <property type="entry name" value="YJL171C/Tos1_N"/>
</dbReference>
<dbReference type="InterPro" id="IPR018805">
    <property type="entry name" value="YJL171C/Tos1_C"/>
</dbReference>
<proteinExistence type="inferred from homology"/>
<keyword evidence="6" id="KW-0326">Glycosidase</keyword>
<feature type="compositionally biased region" description="Low complexity" evidence="8">
    <location>
        <begin position="446"/>
        <end position="465"/>
    </location>
</feature>
<evidence type="ECO:0000259" key="10">
    <source>
        <dbReference type="Pfam" id="PF10287"/>
    </source>
</evidence>
<organism evidence="12">
    <name type="scientific">Blastobotrys adeninivorans</name>
    <name type="common">Yeast</name>
    <name type="synonym">Arxula adeninivorans</name>
    <dbReference type="NCBI Taxonomy" id="409370"/>
    <lineage>
        <taxon>Eukaryota</taxon>
        <taxon>Fungi</taxon>
        <taxon>Dikarya</taxon>
        <taxon>Ascomycota</taxon>
        <taxon>Saccharomycotina</taxon>
        <taxon>Dipodascomycetes</taxon>
        <taxon>Dipodascales</taxon>
        <taxon>Trichomonascaceae</taxon>
        <taxon>Blastobotrys</taxon>
    </lineage>
</organism>
<keyword evidence="4 9" id="KW-0732">Signal</keyword>
<evidence type="ECO:0000256" key="6">
    <source>
        <dbReference type="ARBA" id="ARBA00023295"/>
    </source>
</evidence>
<comment type="similarity">
    <text evidence="2">Belongs to the PGA52 family.</text>
</comment>
<reference evidence="12" key="2">
    <citation type="submission" date="2014-06" db="EMBL/GenBank/DDBJ databases">
        <title>The complete genome of Blastobotrys (Arxula) adeninivorans LS3 - a yeast of biotechnological interest.</title>
        <authorList>
            <person name="Kunze G."/>
            <person name="Gaillardin C."/>
            <person name="Czernicka M."/>
            <person name="Durrens P."/>
            <person name="Martin T."/>
            <person name="Boer E."/>
            <person name="Gabaldon T."/>
            <person name="Cruz J."/>
            <person name="Talla E."/>
            <person name="Marck C."/>
            <person name="Goffeau A."/>
            <person name="Barbe V."/>
            <person name="Baret P."/>
            <person name="Baronian K."/>
            <person name="Beier S."/>
            <person name="Bleykasten C."/>
            <person name="Bode R."/>
            <person name="Casaregola S."/>
            <person name="Despons L."/>
            <person name="Fairhead C."/>
            <person name="Giersberg M."/>
            <person name="Gierski P."/>
            <person name="Hahnel U."/>
            <person name="Hartmann A."/>
            <person name="Jankowska D."/>
            <person name="Jubin C."/>
            <person name="Jung P."/>
            <person name="Lafontaine I."/>
            <person name="Leh-Louis V."/>
            <person name="Lemaire M."/>
            <person name="Marcet-Houben M."/>
            <person name="Mascher M."/>
            <person name="Morel G."/>
            <person name="Richard G.-F."/>
            <person name="Riechen J."/>
            <person name="Sacerdot C."/>
            <person name="Sarkar A."/>
            <person name="Savel G."/>
            <person name="Schacherer J."/>
            <person name="Sherman D."/>
            <person name="Straub M.-L."/>
            <person name="Stein N."/>
            <person name="Thierry A."/>
            <person name="Trautwein-Schult A."/>
            <person name="Westhof E."/>
            <person name="Worch S."/>
            <person name="Dujon B."/>
            <person name="Souciet J.-L."/>
            <person name="Wincker P."/>
            <person name="Scholz U."/>
            <person name="Neuveglise N."/>
        </authorList>
    </citation>
    <scope>NUCLEOTIDE SEQUENCE</scope>
    <source>
        <strain evidence="12">LS3</strain>
    </source>
</reference>
<feature type="compositionally biased region" description="Low complexity" evidence="8">
    <location>
        <begin position="187"/>
        <end position="226"/>
    </location>
</feature>